<name>A0A2V0RA12_9ZZZZ</name>
<feature type="compositionally biased region" description="Basic and acidic residues" evidence="1">
    <location>
        <begin position="414"/>
        <end position="430"/>
    </location>
</feature>
<evidence type="ECO:0000313" key="2">
    <source>
        <dbReference type="EMBL" id="GBH21914.1"/>
    </source>
</evidence>
<evidence type="ECO:0000256" key="1">
    <source>
        <dbReference type="SAM" id="MobiDB-lite"/>
    </source>
</evidence>
<accession>A0A2V0RA12</accession>
<sequence length="438" mass="49853">MFELIQDEDGGQPLGVAKDEKGLSIDMRSDFDFVEGHKVYKGLITGMNNLIDCINNPNKHTLNVDARQLLTLLSRLPKDEDERALFTREQLLIDKSERIRERLAMITSIRKSNDKLSKAREQRHASILQEQLTTEDLQVARNLIEEVGAVRESLSEISLAQIKLSVESTHLTAELDGVEKDMVTLRKQSYISLFDPTMLLMQHFGDKLDDKYENIPLDDKRRIKKAILGKVMTSLQALSATRSDTSGASRALFYKHSSVFKDTMEMEVASFMETEEARIIQQVYEMAVDLQNIREERQMQELRTTDTYSLTKSDVRVTRNPLILEMHILNLVTLAGYNPEMWANAFGLRTSGIAKQMLGFWGDRSTGPLTAEDIRYVFRGDRKPIDFGLDYTSLEFSVEVVKKKLVQSMTPKSEGTEKGESLPKLEERMMNPEGGDDA</sequence>
<protein>
    <submittedName>
        <fullName evidence="2">Uncharacterized protein</fullName>
    </submittedName>
</protein>
<dbReference type="EMBL" id="BDQA01000443">
    <property type="protein sequence ID" value="GBH21914.1"/>
    <property type="molecule type" value="Genomic_RNA"/>
</dbReference>
<proteinExistence type="predicted"/>
<feature type="region of interest" description="Disordered" evidence="1">
    <location>
        <begin position="408"/>
        <end position="438"/>
    </location>
</feature>
<comment type="caution">
    <text evidence="2">The sequence shown here is derived from an EMBL/GenBank/DDBJ whole genome shotgun (WGS) entry which is preliminary data.</text>
</comment>
<reference evidence="2" key="1">
    <citation type="submission" date="2017-04" db="EMBL/GenBank/DDBJ databases">
        <title>Unveiling RNA virosphere associated with marine microorganisms.</title>
        <authorList>
            <person name="Urayama S."/>
            <person name="Takaki Y."/>
            <person name="Nishi S."/>
            <person name="Yoshida Y."/>
            <person name="Deguchi S."/>
            <person name="Takai K."/>
            <person name="Nunoura T."/>
        </authorList>
    </citation>
    <scope>NUCLEOTIDE SEQUENCE</scope>
</reference>
<dbReference type="AlphaFoldDB" id="A0A2V0RA12"/>
<organism evidence="2">
    <name type="scientific">viral metagenome</name>
    <dbReference type="NCBI Taxonomy" id="1070528"/>
    <lineage>
        <taxon>unclassified sequences</taxon>
        <taxon>metagenomes</taxon>
        <taxon>organismal metagenomes</taxon>
    </lineage>
</organism>